<evidence type="ECO:0000256" key="1">
    <source>
        <dbReference type="ARBA" id="ARBA00023015"/>
    </source>
</evidence>
<dbReference type="EMBL" id="MT143702">
    <property type="protein sequence ID" value="QJB00880.1"/>
    <property type="molecule type" value="Genomic_DNA"/>
</dbReference>
<dbReference type="CDD" id="cd00093">
    <property type="entry name" value="HTH_XRE"/>
    <property type="match status" value="1"/>
</dbReference>
<dbReference type="InterPro" id="IPR010982">
    <property type="entry name" value="Lambda_DNA-bd_dom_sf"/>
</dbReference>
<proteinExistence type="predicted"/>
<dbReference type="GO" id="GO:0003677">
    <property type="term" value="F:DNA binding"/>
    <property type="evidence" value="ECO:0007669"/>
    <property type="project" value="UniProtKB-KW"/>
</dbReference>
<name>A0A6M3MCY9_9ZZZZ</name>
<organism evidence="7">
    <name type="scientific">viral metagenome</name>
    <dbReference type="NCBI Taxonomy" id="1070528"/>
    <lineage>
        <taxon>unclassified sequences</taxon>
        <taxon>metagenomes</taxon>
        <taxon>organismal metagenomes</taxon>
    </lineage>
</organism>
<dbReference type="InterPro" id="IPR015927">
    <property type="entry name" value="Peptidase_S24_S26A/B/C"/>
</dbReference>
<dbReference type="InterPro" id="IPR001387">
    <property type="entry name" value="Cro/C1-type_HTH"/>
</dbReference>
<dbReference type="Pfam" id="PF13560">
    <property type="entry name" value="HTH_31"/>
    <property type="match status" value="1"/>
</dbReference>
<dbReference type="InterPro" id="IPR039418">
    <property type="entry name" value="LexA-like"/>
</dbReference>
<evidence type="ECO:0000256" key="3">
    <source>
        <dbReference type="ARBA" id="ARBA00023163"/>
    </source>
</evidence>
<dbReference type="SUPFAM" id="SSF51306">
    <property type="entry name" value="LexA/Signal peptidase"/>
    <property type="match status" value="1"/>
</dbReference>
<dbReference type="InterPro" id="IPR036286">
    <property type="entry name" value="LexA/Signal_pep-like_sf"/>
</dbReference>
<dbReference type="EMBL" id="MT143894">
    <property type="protein sequence ID" value="QJB05038.1"/>
    <property type="molecule type" value="Genomic_DNA"/>
</dbReference>
<evidence type="ECO:0000256" key="2">
    <source>
        <dbReference type="ARBA" id="ARBA00023125"/>
    </source>
</evidence>
<keyword evidence="3" id="KW-0804">Transcription</keyword>
<feature type="region of interest" description="Disordered" evidence="4">
    <location>
        <begin position="60"/>
        <end position="83"/>
    </location>
</feature>
<evidence type="ECO:0000256" key="4">
    <source>
        <dbReference type="SAM" id="MobiDB-lite"/>
    </source>
</evidence>
<evidence type="ECO:0000313" key="6">
    <source>
        <dbReference type="EMBL" id="QJB00880.1"/>
    </source>
</evidence>
<reference evidence="7" key="1">
    <citation type="submission" date="2020-03" db="EMBL/GenBank/DDBJ databases">
        <title>The deep terrestrial virosphere.</title>
        <authorList>
            <person name="Holmfeldt K."/>
            <person name="Nilsson E."/>
            <person name="Simone D."/>
            <person name="Lopez-Fernandez M."/>
            <person name="Wu X."/>
            <person name="de Brujin I."/>
            <person name="Lundin D."/>
            <person name="Andersson A."/>
            <person name="Bertilsson S."/>
            <person name="Dopson M."/>
        </authorList>
    </citation>
    <scope>NUCLEOTIDE SEQUENCE</scope>
    <source>
        <strain evidence="6">MM171A00157</strain>
        <strain evidence="7">MM171B00143</strain>
    </source>
</reference>
<dbReference type="Gene3D" id="1.10.260.40">
    <property type="entry name" value="lambda repressor-like DNA-binding domains"/>
    <property type="match status" value="1"/>
</dbReference>
<keyword evidence="1" id="KW-0805">Transcription regulation</keyword>
<gene>
    <name evidence="6" type="ORF">MM171A00157_0049</name>
    <name evidence="7" type="ORF">MM171B00143_0009</name>
</gene>
<feature type="domain" description="HTH cro/C1-type" evidence="5">
    <location>
        <begin position="7"/>
        <end position="60"/>
    </location>
</feature>
<dbReference type="PANTHER" id="PTHR40661:SF3">
    <property type="entry name" value="FELS-1 PROPHAGE TRANSCRIPTIONAL REGULATOR"/>
    <property type="match status" value="1"/>
</dbReference>
<dbReference type="PANTHER" id="PTHR40661">
    <property type="match status" value="1"/>
</dbReference>
<accession>A0A6M3MCY9</accession>
<dbReference type="PROSITE" id="PS50943">
    <property type="entry name" value="HTH_CROC1"/>
    <property type="match status" value="1"/>
</dbReference>
<evidence type="ECO:0000313" key="7">
    <source>
        <dbReference type="EMBL" id="QJB05038.1"/>
    </source>
</evidence>
<keyword evidence="2" id="KW-0238">DNA-binding</keyword>
<protein>
    <submittedName>
        <fullName evidence="7">Putative peptidase</fullName>
    </submittedName>
</protein>
<dbReference type="Gene3D" id="2.10.109.10">
    <property type="entry name" value="Umud Fragment, subunit A"/>
    <property type="match status" value="1"/>
</dbReference>
<dbReference type="SUPFAM" id="SSF47413">
    <property type="entry name" value="lambda repressor-like DNA-binding domains"/>
    <property type="match status" value="1"/>
</dbReference>
<dbReference type="CDD" id="cd06529">
    <property type="entry name" value="S24_LexA-like"/>
    <property type="match status" value="1"/>
</dbReference>
<evidence type="ECO:0000259" key="5">
    <source>
        <dbReference type="PROSITE" id="PS50943"/>
    </source>
</evidence>
<sequence>MEFKHRVKAARKFAGLKQGELAAKAGIKQASVSDMETGKSGSSSYTARIADACGVDPLWLETGQGDMRPKESSSPTDTGGNVEPLRVHDASVLSFSDFHRVPLISWVAAGSWSEAIDLYEVGDAEVWMPCPDPIGPRGFALRVEGDSMTSPYPGSESYPHGTFIYVDPDVAHKSGDPVIAKLPSSNSATFKIFIEDAGKFYLKPLNPQMPIIPITEETHIVAVLVGAYKRR</sequence>
<dbReference type="SMART" id="SM00530">
    <property type="entry name" value="HTH_XRE"/>
    <property type="match status" value="1"/>
</dbReference>
<dbReference type="Pfam" id="PF00717">
    <property type="entry name" value="Peptidase_S24"/>
    <property type="match status" value="1"/>
</dbReference>
<dbReference type="AlphaFoldDB" id="A0A6M3MCY9"/>